<evidence type="ECO:0000256" key="1">
    <source>
        <dbReference type="ARBA" id="ARBA00004141"/>
    </source>
</evidence>
<keyword evidence="3 6" id="KW-0812">Transmembrane</keyword>
<dbReference type="AlphaFoldDB" id="A0A5C5FNF9"/>
<feature type="transmembrane region" description="Helical" evidence="6">
    <location>
        <begin position="172"/>
        <end position="189"/>
    </location>
</feature>
<reference evidence="7 8" key="1">
    <citation type="submission" date="2019-03" db="EMBL/GenBank/DDBJ databases">
        <title>Rhodosporidium diobovatum UCD-FST 08-225 genome sequencing, assembly, and annotation.</title>
        <authorList>
            <person name="Fakankun I.U."/>
            <person name="Fristensky B."/>
            <person name="Levin D.B."/>
        </authorList>
    </citation>
    <scope>NUCLEOTIDE SEQUENCE [LARGE SCALE GENOMIC DNA]</scope>
    <source>
        <strain evidence="7 8">UCD-FST 08-225</strain>
    </source>
</reference>
<feature type="transmembrane region" description="Helical" evidence="6">
    <location>
        <begin position="401"/>
        <end position="418"/>
    </location>
</feature>
<protein>
    <submittedName>
        <fullName evidence="7">Permease for cytosine/purines, uracil, thiamine, allantoin-domain-containing protein</fullName>
    </submittedName>
</protein>
<feature type="transmembrane region" description="Helical" evidence="6">
    <location>
        <begin position="330"/>
        <end position="351"/>
    </location>
</feature>
<sequence length="474" mass="52360">DLDPVPKEQRTWSGLDITNYWLSDNFAPATWMLGSSLVALGLTARQAIPLAFVGFTCIGVVISLTGRLGATCHCTFPARSSFGTLGAYAPILVRSILALLWLVILTYQGGGLVVVMLGAIWPSFLNIKNTLPEDLGITTQGMVGFLILWLFQAPLACVPIRKLALFLKIKSVISIVAFVALFIWALVVTKGKGFLLTGTYDEALLPQGSRAWAVIQGINTCAGLYSTVSINIPDFSRFCRQPKSNWTQILSLPISGTIPIAVSILCAAAAEQNYDAVVFDPASLCALFDSRAARFFSAFSFFMATISVNVTANSVSFATDITSVMPRYLTIFRCSALAGLLCWATCPWRIVNNAPSFYNFLGAYPVFLAPVAAIMATDFFLIKKQKVDIREFYNPQGMYRYFYGFNLRALGAWLFAFAPNLPSFAHAVNAANPDVQPYTYHFSWFFSTFTAIFWYWLLNWLFPARATFIDEAVY</sequence>
<evidence type="ECO:0000313" key="7">
    <source>
        <dbReference type="EMBL" id="TNY18373.1"/>
    </source>
</evidence>
<feature type="transmembrane region" description="Helical" evidence="6">
    <location>
        <begin position="249"/>
        <end position="270"/>
    </location>
</feature>
<dbReference type="Proteomes" id="UP000311382">
    <property type="component" value="Unassembled WGS sequence"/>
</dbReference>
<feature type="transmembrane region" description="Helical" evidence="6">
    <location>
        <begin position="296"/>
        <end position="318"/>
    </location>
</feature>
<proteinExistence type="inferred from homology"/>
<evidence type="ECO:0000256" key="6">
    <source>
        <dbReference type="SAM" id="Phobius"/>
    </source>
</evidence>
<dbReference type="PANTHER" id="PTHR30618">
    <property type="entry name" value="NCS1 FAMILY PURINE/PYRIMIDINE TRANSPORTER"/>
    <property type="match status" value="1"/>
</dbReference>
<evidence type="ECO:0000256" key="2">
    <source>
        <dbReference type="ARBA" id="ARBA00008974"/>
    </source>
</evidence>
<evidence type="ECO:0000256" key="5">
    <source>
        <dbReference type="ARBA" id="ARBA00023136"/>
    </source>
</evidence>
<evidence type="ECO:0000256" key="4">
    <source>
        <dbReference type="ARBA" id="ARBA00022989"/>
    </source>
</evidence>
<dbReference type="EMBL" id="SOZI01000142">
    <property type="protein sequence ID" value="TNY18373.1"/>
    <property type="molecule type" value="Genomic_DNA"/>
</dbReference>
<feature type="transmembrane region" description="Helical" evidence="6">
    <location>
        <begin position="209"/>
        <end position="228"/>
    </location>
</feature>
<dbReference type="OrthoDB" id="2018619at2759"/>
<dbReference type="InterPro" id="IPR045225">
    <property type="entry name" value="Uracil/uridine/allantoin_perm"/>
</dbReference>
<feature type="transmembrane region" description="Helical" evidence="6">
    <location>
        <begin position="438"/>
        <end position="458"/>
    </location>
</feature>
<comment type="similarity">
    <text evidence="2">Belongs to the purine-cytosine permease (2.A.39) family.</text>
</comment>
<evidence type="ECO:0000256" key="3">
    <source>
        <dbReference type="ARBA" id="ARBA00022692"/>
    </source>
</evidence>
<dbReference type="GO" id="GO:0015205">
    <property type="term" value="F:nucleobase transmembrane transporter activity"/>
    <property type="evidence" value="ECO:0007669"/>
    <property type="project" value="TreeGrafter"/>
</dbReference>
<dbReference type="Pfam" id="PF02133">
    <property type="entry name" value="Transp_cyt_pur"/>
    <property type="match status" value="1"/>
</dbReference>
<keyword evidence="5 6" id="KW-0472">Membrane</keyword>
<accession>A0A5C5FNF9</accession>
<feature type="transmembrane region" description="Helical" evidence="6">
    <location>
        <begin position="47"/>
        <end position="70"/>
    </location>
</feature>
<comment type="caution">
    <text evidence="7">The sequence shown here is derived from an EMBL/GenBank/DDBJ whole genome shotgun (WGS) entry which is preliminary data.</text>
</comment>
<dbReference type="Gene3D" id="1.10.4160.10">
    <property type="entry name" value="Hydantoin permease"/>
    <property type="match status" value="1"/>
</dbReference>
<dbReference type="PANTHER" id="PTHR30618:SF0">
    <property type="entry name" value="PURINE-URACIL PERMEASE NCS1"/>
    <property type="match status" value="1"/>
</dbReference>
<dbReference type="GO" id="GO:0005886">
    <property type="term" value="C:plasma membrane"/>
    <property type="evidence" value="ECO:0007669"/>
    <property type="project" value="TreeGrafter"/>
</dbReference>
<feature type="non-terminal residue" evidence="7">
    <location>
        <position position="474"/>
    </location>
</feature>
<feature type="non-terminal residue" evidence="7">
    <location>
        <position position="1"/>
    </location>
</feature>
<feature type="transmembrane region" description="Helical" evidence="6">
    <location>
        <begin position="91"/>
        <end position="121"/>
    </location>
</feature>
<feature type="transmembrane region" description="Helical" evidence="6">
    <location>
        <begin position="141"/>
        <end position="160"/>
    </location>
</feature>
<keyword evidence="8" id="KW-1185">Reference proteome</keyword>
<comment type="subcellular location">
    <subcellularLocation>
        <location evidence="1">Membrane</location>
        <topology evidence="1">Multi-pass membrane protein</topology>
    </subcellularLocation>
</comment>
<name>A0A5C5FNF9_9BASI</name>
<feature type="transmembrane region" description="Helical" evidence="6">
    <location>
        <begin position="357"/>
        <end position="381"/>
    </location>
</feature>
<evidence type="ECO:0000313" key="8">
    <source>
        <dbReference type="Proteomes" id="UP000311382"/>
    </source>
</evidence>
<gene>
    <name evidence="7" type="ORF">DMC30DRAFT_342523</name>
</gene>
<dbReference type="InterPro" id="IPR001248">
    <property type="entry name" value="Pur-cyt_permease"/>
</dbReference>
<keyword evidence="4 6" id="KW-1133">Transmembrane helix</keyword>
<organism evidence="7 8">
    <name type="scientific">Rhodotorula diobovata</name>
    <dbReference type="NCBI Taxonomy" id="5288"/>
    <lineage>
        <taxon>Eukaryota</taxon>
        <taxon>Fungi</taxon>
        <taxon>Dikarya</taxon>
        <taxon>Basidiomycota</taxon>
        <taxon>Pucciniomycotina</taxon>
        <taxon>Microbotryomycetes</taxon>
        <taxon>Sporidiobolales</taxon>
        <taxon>Sporidiobolaceae</taxon>
        <taxon>Rhodotorula</taxon>
    </lineage>
</organism>